<feature type="compositionally biased region" description="Basic and acidic residues" evidence="2">
    <location>
        <begin position="728"/>
        <end position="764"/>
    </location>
</feature>
<feature type="region of interest" description="Disordered" evidence="2">
    <location>
        <begin position="540"/>
        <end position="630"/>
    </location>
</feature>
<dbReference type="STRING" id="4558.C5XNU2"/>
<organism evidence="3 4">
    <name type="scientific">Sorghum bicolor</name>
    <name type="common">Sorghum</name>
    <name type="synonym">Sorghum vulgare</name>
    <dbReference type="NCBI Taxonomy" id="4558"/>
    <lineage>
        <taxon>Eukaryota</taxon>
        <taxon>Viridiplantae</taxon>
        <taxon>Streptophyta</taxon>
        <taxon>Embryophyta</taxon>
        <taxon>Tracheophyta</taxon>
        <taxon>Spermatophyta</taxon>
        <taxon>Magnoliopsida</taxon>
        <taxon>Liliopsida</taxon>
        <taxon>Poales</taxon>
        <taxon>Poaceae</taxon>
        <taxon>PACMAD clade</taxon>
        <taxon>Panicoideae</taxon>
        <taxon>Andropogonodae</taxon>
        <taxon>Andropogoneae</taxon>
        <taxon>Sorghinae</taxon>
        <taxon>Sorghum</taxon>
    </lineage>
</organism>
<dbReference type="Gramene" id="EES03159">
    <property type="protein sequence ID" value="EES03159"/>
    <property type="gene ID" value="SORBI_3003G197300"/>
</dbReference>
<feature type="compositionally biased region" description="Low complexity" evidence="2">
    <location>
        <begin position="590"/>
        <end position="599"/>
    </location>
</feature>
<keyword evidence="4" id="KW-1185">Reference proteome</keyword>
<dbReference type="AlphaFoldDB" id="C5XNU2"/>
<feature type="compositionally biased region" description="Low complexity" evidence="2">
    <location>
        <begin position="566"/>
        <end position="582"/>
    </location>
</feature>
<dbReference type="HOGENOM" id="CLU_025472_0_0_1"/>
<evidence type="ECO:0000256" key="1">
    <source>
        <dbReference type="ARBA" id="ARBA00023054"/>
    </source>
</evidence>
<feature type="region of interest" description="Disordered" evidence="2">
    <location>
        <begin position="150"/>
        <end position="208"/>
    </location>
</feature>
<dbReference type="EMBL" id="CM000762">
    <property type="protein sequence ID" value="OQU87045.1"/>
    <property type="molecule type" value="Genomic_DNA"/>
</dbReference>
<dbReference type="OrthoDB" id="687739at2759"/>
<dbReference type="KEGG" id="sbi:8078637"/>
<sequence length="764" mass="83002">MGPPPPSPQPPPHAHGGLCFFAPSWAAWLRGIVGEHSPNNSWRIDGMEGVDGGEGGGGEPAGLRFLLHFDPAKHGSFDRTLLGFSLSALFTRLLRWSKDGGQRRGGGGPTTAIAAEGGEEDYSGNAAVSAAALAAAASLCLAAMYASDQRPRRRRLPAAPPLPAPSSALRHHALPAPHDGLRILSSDPDDESPDNVLHGASIGAGDDEPDIVARVEMDAQVRVANADDETETEPDHPPEENEEERQELQQLRELWLSLLEREQRLELRLQELESLRSQEAEATVRDLESRVAAADAETRLLRLKVSTLQEDNGRLRAQVEELDTARAELARAKEKLRAVKARVLGEQEETRREVAALRERMAELESGGEERDAALAAEVAELRKANAALEEDNMELALRLQDAEQAASASVNLVPEEGMVEETTYLRESNERLTRQIEQLRNDHCSHVEELVYLKWVNACLRHELLRDHDGGHPTAAEQQDHRTDNRRVVGCRDDLSALELSKSMSFRSSERAKQLMLRYGHPGLDGGFDPALFSPLHESVDGDGYERSPASNYEPQRSPCARSETGTAMAAASPAAAPGKKAGPRNKLKLLGNIKKLLPGGGKRSHSSSHVHGHRHDHAGGRDGRKAAPAPRDEYLEKAMQWLSTHDVLDGDHSYESTPLSSCERTPLSSVTTNTTVDSRARGGGDGGGHSERGETAWAEAEPVLARSKSDAGGAYGREGSSGYHALRPDHPASEADEPDGFRAPEKREARRRSEDLRSPAVA</sequence>
<dbReference type="Proteomes" id="UP000000768">
    <property type="component" value="Chromosome 3"/>
</dbReference>
<dbReference type="InterPro" id="IPR040265">
    <property type="entry name" value="CHUP1/IPGA1-like"/>
</dbReference>
<feature type="compositionally biased region" description="Polar residues" evidence="2">
    <location>
        <begin position="657"/>
        <end position="679"/>
    </location>
</feature>
<dbReference type="GO" id="GO:0055028">
    <property type="term" value="C:cortical microtubule"/>
    <property type="evidence" value="ECO:0000318"/>
    <property type="project" value="GO_Central"/>
</dbReference>
<reference evidence="3 4" key="1">
    <citation type="journal article" date="2009" name="Nature">
        <title>The Sorghum bicolor genome and the diversification of grasses.</title>
        <authorList>
            <person name="Paterson A.H."/>
            <person name="Bowers J.E."/>
            <person name="Bruggmann R."/>
            <person name="Dubchak I."/>
            <person name="Grimwood J."/>
            <person name="Gundlach H."/>
            <person name="Haberer G."/>
            <person name="Hellsten U."/>
            <person name="Mitros T."/>
            <person name="Poliakov A."/>
            <person name="Schmutz J."/>
            <person name="Spannagl M."/>
            <person name="Tang H."/>
            <person name="Wang X."/>
            <person name="Wicker T."/>
            <person name="Bharti A.K."/>
            <person name="Chapman J."/>
            <person name="Feltus F.A."/>
            <person name="Gowik U."/>
            <person name="Grigoriev I.V."/>
            <person name="Lyons E."/>
            <person name="Maher C.A."/>
            <person name="Martis M."/>
            <person name="Narechania A."/>
            <person name="Otillar R.P."/>
            <person name="Penning B.W."/>
            <person name="Salamov A.A."/>
            <person name="Wang Y."/>
            <person name="Zhang L."/>
            <person name="Carpita N.C."/>
            <person name="Freeling M."/>
            <person name="Gingle A.R."/>
            <person name="Hash C.T."/>
            <person name="Keller B."/>
            <person name="Klein P."/>
            <person name="Kresovich S."/>
            <person name="McCann M.C."/>
            <person name="Ming R."/>
            <person name="Peterson D.G."/>
            <person name="Mehboob-ur-Rahman"/>
            <person name="Ware D."/>
            <person name="Westhoff P."/>
            <person name="Mayer K.F."/>
            <person name="Messing J."/>
            <person name="Rokhsar D.S."/>
        </authorList>
    </citation>
    <scope>NUCLEOTIDE SEQUENCE [LARGE SCALE GENOMIC DNA]</scope>
    <source>
        <strain evidence="4">cv. BTx623</strain>
    </source>
</reference>
<keyword evidence="1" id="KW-0175">Coiled coil</keyword>
<evidence type="ECO:0008006" key="5">
    <source>
        <dbReference type="Google" id="ProtNLM"/>
    </source>
</evidence>
<reference evidence="4" key="3">
    <citation type="journal article" date="2018" name="Plant J.">
        <title>The Sorghum bicolor reference genome: improved assembly, gene annotations, a transcriptome atlas, and signatures of genome organization.</title>
        <authorList>
            <person name="McCormick R.F."/>
            <person name="Truong S.K."/>
            <person name="Sreedasyam A."/>
            <person name="Jenkins J."/>
            <person name="Shu S."/>
            <person name="Sims D."/>
            <person name="Kennedy M."/>
            <person name="Amirebrahimi M."/>
            <person name="Weers B.D."/>
            <person name="McKinley B."/>
            <person name="Mattison A."/>
            <person name="Morishige D.T."/>
            <person name="Grimwood J."/>
            <person name="Schmutz J."/>
            <person name="Mullet J.E."/>
        </authorList>
    </citation>
    <scope>NUCLEOTIDE SEQUENCE [LARGE SCALE GENOMIC DNA]</scope>
    <source>
        <strain evidence="4">cv. BTx623</strain>
    </source>
</reference>
<feature type="region of interest" description="Disordered" evidence="2">
    <location>
        <begin position="225"/>
        <end position="247"/>
    </location>
</feature>
<evidence type="ECO:0000256" key="2">
    <source>
        <dbReference type="SAM" id="MobiDB-lite"/>
    </source>
</evidence>
<protein>
    <recommendedName>
        <fullName evidence="5">Protein CHUP1, chloroplastic</fullName>
    </recommendedName>
</protein>
<dbReference type="OMA" id="WRIDGME"/>
<dbReference type="GO" id="GO:0072699">
    <property type="term" value="P:protein localization to cortical microtubule cytoskeleton"/>
    <property type="evidence" value="ECO:0000318"/>
    <property type="project" value="GO_Central"/>
</dbReference>
<dbReference type="EMBL" id="CM000762">
    <property type="protein sequence ID" value="EES03159.1"/>
    <property type="molecule type" value="Genomic_DNA"/>
</dbReference>
<proteinExistence type="predicted"/>
<name>C5XNU2_SORBI</name>
<dbReference type="eggNOG" id="ENOG502QSBV">
    <property type="taxonomic scope" value="Eukaryota"/>
</dbReference>
<dbReference type="InParanoid" id="C5XNU2"/>
<evidence type="ECO:0000313" key="4">
    <source>
        <dbReference type="Proteomes" id="UP000000768"/>
    </source>
</evidence>
<evidence type="ECO:0000313" key="3">
    <source>
        <dbReference type="EMBL" id="EES03159.1"/>
    </source>
</evidence>
<dbReference type="PANTHER" id="PTHR31342:SF15">
    <property type="entry name" value="OS01G0580800 PROTEIN"/>
    <property type="match status" value="1"/>
</dbReference>
<dbReference type="Gramene" id="OQU87045">
    <property type="protein sequence ID" value="OQU87045"/>
    <property type="gene ID" value="SORBI_3003G197300"/>
</dbReference>
<feature type="compositionally biased region" description="Basic and acidic residues" evidence="2">
    <location>
        <begin position="680"/>
        <end position="696"/>
    </location>
</feature>
<gene>
    <name evidence="3" type="ORF">SORBI_3003G197300</name>
</gene>
<feature type="region of interest" description="Disordered" evidence="2">
    <location>
        <begin position="654"/>
        <end position="764"/>
    </location>
</feature>
<accession>C5XNU2</accession>
<dbReference type="PANTHER" id="PTHR31342">
    <property type="entry name" value="PROTEIN CHUP1, CHLOROPLASTIC"/>
    <property type="match status" value="1"/>
</dbReference>
<feature type="compositionally biased region" description="Basic residues" evidence="2">
    <location>
        <begin position="604"/>
        <end position="618"/>
    </location>
</feature>
<dbReference type="FunCoup" id="C5XNU2">
    <property type="interactions" value="821"/>
</dbReference>
<feature type="compositionally biased region" description="Basic and acidic residues" evidence="2">
    <location>
        <begin position="619"/>
        <end position="630"/>
    </location>
</feature>
<reference evidence="3" key="2">
    <citation type="submission" date="2017-02" db="EMBL/GenBank/DDBJ databases">
        <title>WGS assembly of Sorghum bicolor.</title>
        <authorList>
            <person name="Paterson A."/>
            <person name="Mullet J."/>
            <person name="Bowers J."/>
            <person name="Bruggmann R."/>
            <person name="Dubchak I."/>
            <person name="Grimwood J."/>
            <person name="Gundlach H."/>
            <person name="Haberer G."/>
            <person name="Hellsten U."/>
            <person name="Mitros T."/>
            <person name="Poliakov A."/>
            <person name="Schmutz J."/>
            <person name="Spannagl M."/>
            <person name="Tang H."/>
            <person name="Wang X."/>
            <person name="Wicker T."/>
            <person name="Bharti A."/>
            <person name="Chapman J."/>
            <person name="Feltus F."/>
            <person name="Gowik U."/>
            <person name="Grigoriev I."/>
            <person name="Lyons E."/>
            <person name="Maher C."/>
            <person name="Martis M."/>
            <person name="Narechania A."/>
            <person name="Otillar R."/>
            <person name="Penning B."/>
            <person name="Salamov A."/>
            <person name="Wang Y."/>
            <person name="Zhang L."/>
            <person name="Carpita N."/>
            <person name="Freeling M."/>
            <person name="Gingle A."/>
            <person name="Hash C."/>
            <person name="Keller B."/>
            <person name="Klein P."/>
            <person name="Kresovich S."/>
            <person name="Mccann M."/>
            <person name="Ming R."/>
            <person name="Peterson D."/>
            <person name="Rahman M."/>
            <person name="Ware D."/>
            <person name="Westhoff P."/>
            <person name="Mayer K."/>
            <person name="Messing J."/>
            <person name="Sims D."/>
            <person name="Jenkins J."/>
            <person name="Shu S."/>
            <person name="Rokhsar D."/>
        </authorList>
    </citation>
    <scope>NUCLEOTIDE SEQUENCE</scope>
</reference>